<organism evidence="1 2">
    <name type="scientific">Chelatococcus asaccharovorans</name>
    <dbReference type="NCBI Taxonomy" id="28210"/>
    <lineage>
        <taxon>Bacteria</taxon>
        <taxon>Pseudomonadati</taxon>
        <taxon>Pseudomonadota</taxon>
        <taxon>Alphaproteobacteria</taxon>
        <taxon>Hyphomicrobiales</taxon>
        <taxon>Chelatococcaceae</taxon>
        <taxon>Chelatococcus</taxon>
    </lineage>
</organism>
<keyword evidence="2" id="KW-1185">Reference proteome</keyword>
<name>A0A2V3U2R7_9HYPH</name>
<evidence type="ECO:0008006" key="3">
    <source>
        <dbReference type="Google" id="ProtNLM"/>
    </source>
</evidence>
<evidence type="ECO:0000313" key="1">
    <source>
        <dbReference type="EMBL" id="PXW56581.1"/>
    </source>
</evidence>
<proteinExistence type="predicted"/>
<dbReference type="OrthoDB" id="1971562at2"/>
<sequence length="154" mass="16922">MTHLIEISTNQSRHSVTAALRLDLPQDVIDTFLAATEQPLRMAVDHTMSTGDYFLSRGRPPRHPVQAGSQATPFGGVPVLLSRLKAGDVLYSGGNDMSFAYGPHITEPLVARGPVLARVPVEQLDAFWTFGRDVWEASYRKHELSIITVVRKGA</sequence>
<evidence type="ECO:0000313" key="2">
    <source>
        <dbReference type="Proteomes" id="UP000248021"/>
    </source>
</evidence>
<dbReference type="EMBL" id="QJJK01000008">
    <property type="protein sequence ID" value="PXW56581.1"/>
    <property type="molecule type" value="Genomic_DNA"/>
</dbReference>
<protein>
    <recommendedName>
        <fullName evidence="3">Cyclophilin-like domain-containing protein</fullName>
    </recommendedName>
</protein>
<comment type="caution">
    <text evidence="1">The sequence shown here is derived from an EMBL/GenBank/DDBJ whole genome shotgun (WGS) entry which is preliminary data.</text>
</comment>
<accession>A0A2V3U2R7</accession>
<reference evidence="1 2" key="1">
    <citation type="submission" date="2018-05" db="EMBL/GenBank/DDBJ databases">
        <title>Genomic Encyclopedia of Type Strains, Phase IV (KMG-IV): sequencing the most valuable type-strain genomes for metagenomic binning, comparative biology and taxonomic classification.</title>
        <authorList>
            <person name="Goeker M."/>
        </authorList>
    </citation>
    <scope>NUCLEOTIDE SEQUENCE [LARGE SCALE GENOMIC DNA]</scope>
    <source>
        <strain evidence="1 2">DSM 6462</strain>
    </source>
</reference>
<dbReference type="Gene3D" id="2.40.100.20">
    <property type="match status" value="1"/>
</dbReference>
<dbReference type="RefSeq" id="WP_110376301.1">
    <property type="nucleotide sequence ID" value="NZ_CAKNFM010000006.1"/>
</dbReference>
<dbReference type="Proteomes" id="UP000248021">
    <property type="component" value="Unassembled WGS sequence"/>
</dbReference>
<dbReference type="AlphaFoldDB" id="A0A2V3U2R7"/>
<gene>
    <name evidence="1" type="ORF">C7450_108333</name>
</gene>